<dbReference type="GO" id="GO:0006508">
    <property type="term" value="P:proteolysis"/>
    <property type="evidence" value="ECO:0007669"/>
    <property type="project" value="InterPro"/>
</dbReference>
<organism evidence="4 5">
    <name type="scientific">Phyllotreta striolata</name>
    <name type="common">Striped flea beetle</name>
    <name type="synonym">Crioceris striolata</name>
    <dbReference type="NCBI Taxonomy" id="444603"/>
    <lineage>
        <taxon>Eukaryota</taxon>
        <taxon>Metazoa</taxon>
        <taxon>Ecdysozoa</taxon>
        <taxon>Arthropoda</taxon>
        <taxon>Hexapoda</taxon>
        <taxon>Insecta</taxon>
        <taxon>Pterygota</taxon>
        <taxon>Neoptera</taxon>
        <taxon>Endopterygota</taxon>
        <taxon>Coleoptera</taxon>
        <taxon>Polyphaga</taxon>
        <taxon>Cucujiformia</taxon>
        <taxon>Chrysomeloidea</taxon>
        <taxon>Chrysomelidae</taxon>
        <taxon>Galerucinae</taxon>
        <taxon>Alticini</taxon>
        <taxon>Phyllotreta</taxon>
    </lineage>
</organism>
<dbReference type="CDD" id="cd00190">
    <property type="entry name" value="Tryp_SPc"/>
    <property type="match status" value="1"/>
</dbReference>
<accession>A0A9N9TGE3</accession>
<dbReference type="PROSITE" id="PS50240">
    <property type="entry name" value="TRYPSIN_DOM"/>
    <property type="match status" value="1"/>
</dbReference>
<evidence type="ECO:0000256" key="1">
    <source>
        <dbReference type="ARBA" id="ARBA00023157"/>
    </source>
</evidence>
<dbReference type="SUPFAM" id="SSF50494">
    <property type="entry name" value="Trypsin-like serine proteases"/>
    <property type="match status" value="1"/>
</dbReference>
<dbReference type="InterPro" id="IPR009003">
    <property type="entry name" value="Peptidase_S1_PA"/>
</dbReference>
<keyword evidence="1" id="KW-1015">Disulfide bond</keyword>
<proteinExistence type="predicted"/>
<dbReference type="InterPro" id="IPR001254">
    <property type="entry name" value="Trypsin_dom"/>
</dbReference>
<keyword evidence="5" id="KW-1185">Reference proteome</keyword>
<evidence type="ECO:0000313" key="4">
    <source>
        <dbReference type="EMBL" id="CAG9854641.1"/>
    </source>
</evidence>
<name>A0A9N9TGE3_PHYSR</name>
<feature type="chain" id="PRO_5040367583" description="Peptidase S1 domain-containing protein" evidence="2">
    <location>
        <begin position="20"/>
        <end position="268"/>
    </location>
</feature>
<dbReference type="Gene3D" id="2.40.10.10">
    <property type="entry name" value="Trypsin-like serine proteases"/>
    <property type="match status" value="1"/>
</dbReference>
<dbReference type="FunFam" id="2.40.10.10:FF:000068">
    <property type="entry name" value="transmembrane protease serine 2"/>
    <property type="match status" value="1"/>
</dbReference>
<dbReference type="PRINTS" id="PR00722">
    <property type="entry name" value="CHYMOTRYPSIN"/>
</dbReference>
<dbReference type="PANTHER" id="PTHR24260">
    <property type="match status" value="1"/>
</dbReference>
<dbReference type="Proteomes" id="UP001153712">
    <property type="component" value="Chromosome 1"/>
</dbReference>
<dbReference type="EMBL" id="OU900094">
    <property type="protein sequence ID" value="CAG9854641.1"/>
    <property type="molecule type" value="Genomic_DNA"/>
</dbReference>
<dbReference type="SMART" id="SM00020">
    <property type="entry name" value="Tryp_SPc"/>
    <property type="match status" value="1"/>
</dbReference>
<reference evidence="4" key="1">
    <citation type="submission" date="2022-01" db="EMBL/GenBank/DDBJ databases">
        <authorList>
            <person name="King R."/>
        </authorList>
    </citation>
    <scope>NUCLEOTIDE SEQUENCE</scope>
</reference>
<dbReference type="InterPro" id="IPR051333">
    <property type="entry name" value="CLIP_Serine_Protease"/>
</dbReference>
<dbReference type="InterPro" id="IPR001314">
    <property type="entry name" value="Peptidase_S1A"/>
</dbReference>
<feature type="domain" description="Peptidase S1" evidence="3">
    <location>
        <begin position="20"/>
        <end position="265"/>
    </location>
</feature>
<sequence length="268" mass="29860">MKLIFTLILLATTVLMIDGIIQGSTTRAHWWPFLVFIERNKHLDSRCGGSLISKNYVLTAAQCVKGTTALTLTFGLFDLTDKQEQGHVIYQVQRDDVKIHEYFDETTLENDIALIKLDKPIEITDTINTVKVATKDDIQNLVGQEAITIGWGQVNPMGTPLYADVPEAIWIHVIDRYGGECSERFGSLIQETNICCEHVNLPNGPNLNLCDGDYGGPLAINATFYSSETLLVGVASFSTKKCNLAYPNVFTDVSKYTDWIKENSDVVF</sequence>
<dbReference type="PANTHER" id="PTHR24260:SF136">
    <property type="entry name" value="GH08193P-RELATED"/>
    <property type="match status" value="1"/>
</dbReference>
<dbReference type="AlphaFoldDB" id="A0A9N9TGE3"/>
<evidence type="ECO:0000259" key="3">
    <source>
        <dbReference type="PROSITE" id="PS50240"/>
    </source>
</evidence>
<feature type="signal peptide" evidence="2">
    <location>
        <begin position="1"/>
        <end position="19"/>
    </location>
</feature>
<evidence type="ECO:0000256" key="2">
    <source>
        <dbReference type="SAM" id="SignalP"/>
    </source>
</evidence>
<keyword evidence="2" id="KW-0732">Signal</keyword>
<dbReference type="InterPro" id="IPR043504">
    <property type="entry name" value="Peptidase_S1_PA_chymotrypsin"/>
</dbReference>
<dbReference type="GO" id="GO:0004252">
    <property type="term" value="F:serine-type endopeptidase activity"/>
    <property type="evidence" value="ECO:0007669"/>
    <property type="project" value="InterPro"/>
</dbReference>
<dbReference type="OrthoDB" id="5565075at2759"/>
<evidence type="ECO:0000313" key="5">
    <source>
        <dbReference type="Proteomes" id="UP001153712"/>
    </source>
</evidence>
<dbReference type="Pfam" id="PF00089">
    <property type="entry name" value="Trypsin"/>
    <property type="match status" value="1"/>
</dbReference>
<protein>
    <recommendedName>
        <fullName evidence="3">Peptidase S1 domain-containing protein</fullName>
    </recommendedName>
</protein>
<gene>
    <name evidence="4" type="ORF">PHYEVI_LOCUS1102</name>
</gene>